<feature type="domain" description="Aminoglycoside phosphotransferase" evidence="1">
    <location>
        <begin position="107"/>
        <end position="335"/>
    </location>
</feature>
<dbReference type="Gene3D" id="3.90.1200.10">
    <property type="match status" value="1"/>
</dbReference>
<dbReference type="PANTHER" id="PTHR21310">
    <property type="entry name" value="AMINOGLYCOSIDE PHOSPHOTRANSFERASE-RELATED-RELATED"/>
    <property type="match status" value="1"/>
</dbReference>
<dbReference type="Pfam" id="PF01636">
    <property type="entry name" value="APH"/>
    <property type="match status" value="1"/>
</dbReference>
<reference evidence="2" key="1">
    <citation type="submission" date="2022-07" db="EMBL/GenBank/DDBJ databases">
        <title>Genome Sequence of Xylaria arbuscula.</title>
        <authorList>
            <person name="Buettner E."/>
        </authorList>
    </citation>
    <scope>NUCLEOTIDE SEQUENCE</scope>
    <source>
        <strain evidence="2">VT107</strain>
    </source>
</reference>
<dbReference type="EMBL" id="JANPWZ010000032">
    <property type="protein sequence ID" value="KAJ3580079.1"/>
    <property type="molecule type" value="Genomic_DNA"/>
</dbReference>
<organism evidence="2 3">
    <name type="scientific">Xylaria arbuscula</name>
    <dbReference type="NCBI Taxonomy" id="114810"/>
    <lineage>
        <taxon>Eukaryota</taxon>
        <taxon>Fungi</taxon>
        <taxon>Dikarya</taxon>
        <taxon>Ascomycota</taxon>
        <taxon>Pezizomycotina</taxon>
        <taxon>Sordariomycetes</taxon>
        <taxon>Xylariomycetidae</taxon>
        <taxon>Xylariales</taxon>
        <taxon>Xylariaceae</taxon>
        <taxon>Xylaria</taxon>
    </lineage>
</organism>
<accession>A0A9W8NNF8</accession>
<evidence type="ECO:0000259" key="1">
    <source>
        <dbReference type="Pfam" id="PF01636"/>
    </source>
</evidence>
<evidence type="ECO:0000313" key="3">
    <source>
        <dbReference type="Proteomes" id="UP001148614"/>
    </source>
</evidence>
<dbReference type="PANTHER" id="PTHR21310:SF48">
    <property type="entry name" value="AMINOGLYCOSIDE PHOSPHOTRANSFERASE DOMAIN-CONTAINING PROTEIN"/>
    <property type="match status" value="1"/>
</dbReference>
<evidence type="ECO:0000313" key="2">
    <source>
        <dbReference type="EMBL" id="KAJ3580079.1"/>
    </source>
</evidence>
<dbReference type="VEuPathDB" id="FungiDB:F4678DRAFT_453307"/>
<name>A0A9W8NNF8_9PEZI</name>
<proteinExistence type="predicted"/>
<dbReference type="CDD" id="cd05120">
    <property type="entry name" value="APH_ChoK_like"/>
    <property type="match status" value="1"/>
</dbReference>
<protein>
    <recommendedName>
        <fullName evidence="1">Aminoglycoside phosphotransferase domain-containing protein</fullName>
    </recommendedName>
</protein>
<comment type="caution">
    <text evidence="2">The sequence shown here is derived from an EMBL/GenBank/DDBJ whole genome shotgun (WGS) entry which is preliminary data.</text>
</comment>
<dbReference type="Proteomes" id="UP001148614">
    <property type="component" value="Unassembled WGS sequence"/>
</dbReference>
<dbReference type="SUPFAM" id="SSF56112">
    <property type="entry name" value="Protein kinase-like (PK-like)"/>
    <property type="match status" value="1"/>
</dbReference>
<dbReference type="AlphaFoldDB" id="A0A9W8NNF8"/>
<keyword evidence="3" id="KW-1185">Reference proteome</keyword>
<dbReference type="InterPro" id="IPR002575">
    <property type="entry name" value="Aminoglycoside_PTrfase"/>
</dbReference>
<sequence>MRMISFTNLNTIFICLFLVLAPSPLLFLPPTLPEQQQKKKITSFFFTESTLSMAGLPPHPPLPSPSPPSSPLPLVGIEVLYSVPEHQLPAPLPSVQEILQGSDVCQGRADRVVQVGDHYVVKFGRDTDVMEAQNMIFVRDHLGDMVPRVYAVYQETEGGSTPPTTYMIIEFLHAQPLSALWTAMDAAQKSEIIDTLRHALGIIRNIPAPNYFGGLWRSSLRDEFLYDPFAEHDSPAQGPFNTEQELIEGIILRYDAECSPKYRHKINFYRQMLPQVLQGDERSVFTHCDLQPLNIMIGPGNRLTLIDWQQSGWYPTWWEYVATMENNNWRSDWWTYLRYWMHEYPTHYSWIHTMYQELADQSSPDSDVSMSFEM</sequence>
<dbReference type="InterPro" id="IPR011009">
    <property type="entry name" value="Kinase-like_dom_sf"/>
</dbReference>
<dbReference type="InterPro" id="IPR051678">
    <property type="entry name" value="AGP_Transferase"/>
</dbReference>
<gene>
    <name evidence="2" type="ORF">NPX13_g488</name>
</gene>